<feature type="transmembrane region" description="Helical" evidence="9">
    <location>
        <begin position="472"/>
        <end position="497"/>
    </location>
</feature>
<dbReference type="PANTHER" id="PTHR12308:SF20">
    <property type="entry name" value="ANOCTAMIN-2"/>
    <property type="match status" value="1"/>
</dbReference>
<evidence type="ECO:0000256" key="8">
    <source>
        <dbReference type="ARBA" id="ARBA00023180"/>
    </source>
</evidence>
<evidence type="ECO:0000256" key="5">
    <source>
        <dbReference type="ARBA" id="ARBA00022692"/>
    </source>
</evidence>
<feature type="transmembrane region" description="Helical" evidence="9">
    <location>
        <begin position="560"/>
        <end position="577"/>
    </location>
</feature>
<dbReference type="Gene3D" id="3.30.70.270">
    <property type="match status" value="1"/>
</dbReference>
<feature type="non-terminal residue" evidence="12">
    <location>
        <position position="1"/>
    </location>
</feature>
<keyword evidence="13" id="KW-1185">Reference proteome</keyword>
<dbReference type="Proteomes" id="UP001274896">
    <property type="component" value="Unassembled WGS sequence"/>
</dbReference>
<keyword evidence="5 9" id="KW-0812">Transmembrane</keyword>
<comment type="caution">
    <text evidence="12">The sequence shown here is derived from an EMBL/GenBank/DDBJ whole genome shotgun (WGS) entry which is preliminary data.</text>
</comment>
<dbReference type="InterPro" id="IPR007632">
    <property type="entry name" value="Anoctamin"/>
</dbReference>
<dbReference type="SUPFAM" id="SSF56672">
    <property type="entry name" value="DNA/RNA polymerases"/>
    <property type="match status" value="1"/>
</dbReference>
<keyword evidence="4" id="KW-1003">Cell membrane</keyword>
<evidence type="ECO:0000259" key="11">
    <source>
        <dbReference type="PROSITE" id="PS50878"/>
    </source>
</evidence>
<sequence>FKPRPCPQGGVCFADGRRRVDYVLVYHCKRHFSVVTNGNLPPEGPAPLDTDNTQADLAEAELEVGVAPGPGEGEKALIREEFERGLQEQGLEIEQDVEVCVCMKTVRFTRLHVPWSVLSREAELLKIKVPTKRIYELKEKTGLSGVLSALWEKMNQPFQPGVPETQKNPHTRVLLLPFNREKLHLFDIKSRNTLFDTATRGRIVFEILRRTACTQSCQTMGIASLLAKGVYDAAFPLHDGDFNSDIKELRNDRQLLHDEWANYGVFFKYQPVDLIRRYFGEKIGLYFAWLGVYTQLLIPASAMGIVVFLYGWMTVDTNVPSQEMCDKRLNFTMCPLCDEVCDYWQLSSMCSTARASYLFDNHATVAFAIFMSLWGAVFLEHWKRRQRCLQHSWDLTGIEDEEDELRPAYEDFLLQKRQKKSKNKMKEETDDGTHDVGREQLLSAKGGQPLFASESLTWRDRLPGYCINMSSILLMVVVTLAAVSGVILYRIIVFAVMSMTPDHEAKANVRVTVTTTAVIINLLVVLVLDEIYGAVAAWITELEIPKTEAAFEEHLILKTFLLKSMNAFAPVFYVAFFKGRLAGRPGDYVYVFKDFRMEECAPAGCLIEVCIQLGMIMLGKQLIQNNVFEIAIPKLKKMYRKYKEEKEGGEKKKKDRDPNRPRHRWDLDYQLEPYEGLSPEYMEMIIQYGFVTLFVASFPLAPVFALLNNVIEIRLDAAKFVTEIRRPDAVRAKEIDLEKAYDRVPREELWYCMRKSGVAEKYVRVVQDMYERSRTVVRCAVGQTEEFNVEVGLHQGSALSPFLFAIVTDQLSEEVRQESPWTMMFADDIVICSESREQVEENLERWRFALERRGMKVSGSKTEYMCVNEREGSGTVRLQGEEVKKVQEFKYLGSTVQSNGECGKEVKKRVQAGWNGWRKVWGVLCDRKISARIKGKVYRTVVRAAMLYGLETVTLRKRQESELEVAELKMLRFSLGVTRLDRIRNEYIRGTAHVGRLGDKDREDRLRWFGHVQRRERIWYNILSGISKFAVITNAFVISFTSEFIPRMVYQYLYSETGTMHGFIDHTLAYFNTSNFKPGTAPNSTRFDRELRICRYKDYRDPPWSPESYQLSKQYWSVLAARLAFVIFFQNLAMFLSMLVAWLIPDVPRSLKDCLKREKALLLDLLLSEEVQKQRRQSKRPAKINIINNSEEETVEIEPDCSIMLQSQTNENELQTADKDNLPREEPESTTSEPISPTKDCQSLTTSDPDLNRPVPQSPVKPVGTSHFQEFNLNGPPPRDPGSRSRSRCQTLPPRHRGDQPGDSSGKTSHSTSFVHFNQNVPQTTSELLQDMPTVLLPPQDKRHSSKTSPITELFSRQFSVLSCHPFKTELQTEAQPCPQSKPEITSSQKALAQSPSKPELSVSPSTALPRPPSRPELSVSQSAVLPRPPSKPELMGNIAKGLPLQDPAIRTKSRCQTLPPRHRGPDTLESSLRTTHSTSFTNFNKKLSPLPSDVTHNTSV</sequence>
<comment type="caution">
    <text evidence="9">Lacks conserved residue(s) required for the propagation of feature annotation.</text>
</comment>
<feature type="compositionally biased region" description="Low complexity" evidence="10">
    <location>
        <begin position="1229"/>
        <end position="1238"/>
    </location>
</feature>
<feature type="region of interest" description="Disordered" evidence="10">
    <location>
        <begin position="1215"/>
        <end position="1312"/>
    </location>
</feature>
<comment type="similarity">
    <text evidence="3">Belongs to the beta type-B retroviral polymerase family. HERV class-II K(HML-2) pol subfamily.</text>
</comment>
<feature type="transmembrane region" description="Helical" evidence="9">
    <location>
        <begin position="685"/>
        <end position="707"/>
    </location>
</feature>
<feature type="compositionally biased region" description="Polar residues" evidence="10">
    <location>
        <begin position="1239"/>
        <end position="1249"/>
    </location>
</feature>
<evidence type="ECO:0000256" key="1">
    <source>
        <dbReference type="ARBA" id="ARBA00004651"/>
    </source>
</evidence>
<reference evidence="12" key="1">
    <citation type="submission" date="2023-06" db="EMBL/GenBank/DDBJ databases">
        <title>Male Hemibagrus guttatus genome.</title>
        <authorList>
            <person name="Bian C."/>
        </authorList>
    </citation>
    <scope>NUCLEOTIDE SEQUENCE</scope>
    <source>
        <strain evidence="12">Male_cb2023</strain>
        <tissue evidence="12">Muscle</tissue>
    </source>
</reference>
<evidence type="ECO:0000313" key="12">
    <source>
        <dbReference type="EMBL" id="KAK3548918.1"/>
    </source>
</evidence>
<evidence type="ECO:0000256" key="10">
    <source>
        <dbReference type="SAM" id="MobiDB-lite"/>
    </source>
</evidence>
<evidence type="ECO:0000256" key="9">
    <source>
        <dbReference type="RuleBase" id="RU280814"/>
    </source>
</evidence>
<dbReference type="GO" id="GO:0005886">
    <property type="term" value="C:plasma membrane"/>
    <property type="evidence" value="ECO:0007669"/>
    <property type="project" value="UniProtKB-SubCell"/>
</dbReference>
<feature type="compositionally biased region" description="Polar residues" evidence="10">
    <location>
        <begin position="1302"/>
        <end position="1312"/>
    </location>
</feature>
<dbReference type="Pfam" id="PF04547">
    <property type="entry name" value="Anoctamin"/>
    <property type="match status" value="2"/>
</dbReference>
<feature type="transmembrane region" description="Helical" evidence="9">
    <location>
        <begin position="286"/>
        <end position="312"/>
    </location>
</feature>
<feature type="transmembrane region" description="Helical" evidence="9">
    <location>
        <begin position="517"/>
        <end position="539"/>
    </location>
</feature>
<evidence type="ECO:0000256" key="4">
    <source>
        <dbReference type="ARBA" id="ARBA00022475"/>
    </source>
</evidence>
<feature type="region of interest" description="Disordered" evidence="10">
    <location>
        <begin position="1372"/>
        <end position="1501"/>
    </location>
</feature>
<evidence type="ECO:0000256" key="7">
    <source>
        <dbReference type="ARBA" id="ARBA00023136"/>
    </source>
</evidence>
<dbReference type="GO" id="GO:0046983">
    <property type="term" value="F:protein dimerization activity"/>
    <property type="evidence" value="ECO:0007669"/>
    <property type="project" value="InterPro"/>
</dbReference>
<dbReference type="InterPro" id="IPR049452">
    <property type="entry name" value="Anoctamin_TM"/>
</dbReference>
<feature type="compositionally biased region" description="Polar residues" evidence="10">
    <location>
        <begin position="1372"/>
        <end position="1407"/>
    </location>
</feature>
<organism evidence="12 13">
    <name type="scientific">Hemibagrus guttatus</name>
    <dbReference type="NCBI Taxonomy" id="175788"/>
    <lineage>
        <taxon>Eukaryota</taxon>
        <taxon>Metazoa</taxon>
        <taxon>Chordata</taxon>
        <taxon>Craniata</taxon>
        <taxon>Vertebrata</taxon>
        <taxon>Euteleostomi</taxon>
        <taxon>Actinopterygii</taxon>
        <taxon>Neopterygii</taxon>
        <taxon>Teleostei</taxon>
        <taxon>Ostariophysi</taxon>
        <taxon>Siluriformes</taxon>
        <taxon>Bagridae</taxon>
        <taxon>Hemibagrus</taxon>
    </lineage>
</organism>
<accession>A0AAE0RC00</accession>
<dbReference type="GO" id="GO:0005229">
    <property type="term" value="F:intracellularly calcium-gated chloride channel activity"/>
    <property type="evidence" value="ECO:0007669"/>
    <property type="project" value="TreeGrafter"/>
</dbReference>
<dbReference type="EMBL" id="JAUCMX010000004">
    <property type="protein sequence ID" value="KAK3548918.1"/>
    <property type="molecule type" value="Genomic_DNA"/>
</dbReference>
<proteinExistence type="inferred from homology"/>
<comment type="subcellular location">
    <subcellularLocation>
        <location evidence="1">Cell membrane</location>
        <topology evidence="1">Multi-pass membrane protein</topology>
    </subcellularLocation>
    <subcellularLocation>
        <location evidence="9">Membrane</location>
        <topology evidence="9">Multi-pass membrane protein</topology>
    </subcellularLocation>
</comment>
<dbReference type="InterPro" id="IPR043128">
    <property type="entry name" value="Rev_trsase/Diguanyl_cyclase"/>
</dbReference>
<gene>
    <name evidence="12" type="ORF">QTP70_021701</name>
</gene>
<dbReference type="InterPro" id="IPR000477">
    <property type="entry name" value="RT_dom"/>
</dbReference>
<feature type="transmembrane region" description="Helical" evidence="9">
    <location>
        <begin position="1123"/>
        <end position="1144"/>
    </location>
</feature>
<dbReference type="InterPro" id="IPR032394">
    <property type="entry name" value="Anoct_dimer"/>
</dbReference>
<protein>
    <recommendedName>
        <fullName evidence="9">Anoctamin</fullName>
    </recommendedName>
</protein>
<feature type="compositionally biased region" description="Polar residues" evidence="10">
    <location>
        <begin position="1469"/>
        <end position="1486"/>
    </location>
</feature>
<keyword evidence="8" id="KW-0325">Glycoprotein</keyword>
<keyword evidence="6 9" id="KW-1133">Transmembrane helix</keyword>
<feature type="transmembrane region" description="Helical" evidence="9">
    <location>
        <begin position="363"/>
        <end position="382"/>
    </location>
</feature>
<dbReference type="Pfam" id="PF16178">
    <property type="entry name" value="Anoct_dimer"/>
    <property type="match status" value="1"/>
</dbReference>
<keyword evidence="7 9" id="KW-0472">Membrane</keyword>
<dbReference type="PROSITE" id="PS50878">
    <property type="entry name" value="RT_POL"/>
    <property type="match status" value="1"/>
</dbReference>
<feature type="compositionally biased region" description="Basic and acidic residues" evidence="10">
    <location>
        <begin position="1216"/>
        <end position="1227"/>
    </location>
</feature>
<evidence type="ECO:0000256" key="2">
    <source>
        <dbReference type="ARBA" id="ARBA00009671"/>
    </source>
</evidence>
<feature type="domain" description="Reverse transcriptase" evidence="11">
    <location>
        <begin position="666"/>
        <end position="896"/>
    </location>
</feature>
<dbReference type="PANTHER" id="PTHR12308">
    <property type="entry name" value="ANOCTAMIN"/>
    <property type="match status" value="1"/>
</dbReference>
<name>A0AAE0RC00_9TELE</name>
<evidence type="ECO:0000256" key="6">
    <source>
        <dbReference type="ARBA" id="ARBA00022989"/>
    </source>
</evidence>
<dbReference type="InterPro" id="IPR043502">
    <property type="entry name" value="DNA/RNA_pol_sf"/>
</dbReference>
<comment type="similarity">
    <text evidence="2 9">Belongs to the anoctamin family.</text>
</comment>
<evidence type="ECO:0000256" key="3">
    <source>
        <dbReference type="ARBA" id="ARBA00010879"/>
    </source>
</evidence>
<evidence type="ECO:0000313" key="13">
    <source>
        <dbReference type="Proteomes" id="UP001274896"/>
    </source>
</evidence>